<dbReference type="AlphaFoldDB" id="X1A9P9"/>
<organism evidence="1">
    <name type="scientific">marine sediment metagenome</name>
    <dbReference type="NCBI Taxonomy" id="412755"/>
    <lineage>
        <taxon>unclassified sequences</taxon>
        <taxon>metagenomes</taxon>
        <taxon>ecological metagenomes</taxon>
    </lineage>
</organism>
<reference evidence="1" key="1">
    <citation type="journal article" date="2014" name="Front. Microbiol.">
        <title>High frequency of phylogenetically diverse reductive dehalogenase-homologous genes in deep subseafloor sedimentary metagenomes.</title>
        <authorList>
            <person name="Kawai M."/>
            <person name="Futagami T."/>
            <person name="Toyoda A."/>
            <person name="Takaki Y."/>
            <person name="Nishi S."/>
            <person name="Hori S."/>
            <person name="Arai W."/>
            <person name="Tsubouchi T."/>
            <person name="Morono Y."/>
            <person name="Uchiyama I."/>
            <person name="Ito T."/>
            <person name="Fujiyama A."/>
            <person name="Inagaki F."/>
            <person name="Takami H."/>
        </authorList>
    </citation>
    <scope>NUCLEOTIDE SEQUENCE</scope>
    <source>
        <strain evidence="1">Expedition CK06-06</strain>
    </source>
</reference>
<gene>
    <name evidence="1" type="ORF">S01H4_13740</name>
</gene>
<accession>X1A9P9</accession>
<comment type="caution">
    <text evidence="1">The sequence shown here is derived from an EMBL/GenBank/DDBJ whole genome shotgun (WGS) entry which is preliminary data.</text>
</comment>
<proteinExistence type="predicted"/>
<evidence type="ECO:0000313" key="1">
    <source>
        <dbReference type="EMBL" id="GAG56896.1"/>
    </source>
</evidence>
<name>X1A9P9_9ZZZZ</name>
<sequence>MNNFENKYIQIPDDIVFLLDLCQDLIKLLRKNNPNKDLPIDRKQIAKLNSIAKRIH</sequence>
<protein>
    <submittedName>
        <fullName evidence="1">Uncharacterized protein</fullName>
    </submittedName>
</protein>
<dbReference type="EMBL" id="BART01006044">
    <property type="protein sequence ID" value="GAG56896.1"/>
    <property type="molecule type" value="Genomic_DNA"/>
</dbReference>